<feature type="transmembrane region" description="Helical" evidence="2">
    <location>
        <begin position="45"/>
        <end position="69"/>
    </location>
</feature>
<protein>
    <submittedName>
        <fullName evidence="4">Uncharacterized protein</fullName>
    </submittedName>
</protein>
<keyword evidence="5" id="KW-1185">Reference proteome</keyword>
<feature type="compositionally biased region" description="Basic and acidic residues" evidence="1">
    <location>
        <begin position="84"/>
        <end position="96"/>
    </location>
</feature>
<gene>
    <name evidence="4" type="ORF">GCM10010448_27890</name>
</gene>
<evidence type="ECO:0000313" key="5">
    <source>
        <dbReference type="Proteomes" id="UP001501532"/>
    </source>
</evidence>
<keyword evidence="2" id="KW-0472">Membrane</keyword>
<sequence>MLFLGLLLLAATAAFTGLAIAGNLSGGPDYTVSVLDNPIVTMSTLAIFASGLALALLFCLGLATALTAATHRYGSRRSRAHRTAAVDERTGPDTRL</sequence>
<organism evidence="4 5">
    <name type="scientific">Streptomyces glomeratus</name>
    <dbReference type="NCBI Taxonomy" id="284452"/>
    <lineage>
        <taxon>Bacteria</taxon>
        <taxon>Bacillati</taxon>
        <taxon>Actinomycetota</taxon>
        <taxon>Actinomycetes</taxon>
        <taxon>Kitasatosporales</taxon>
        <taxon>Streptomycetaceae</taxon>
        <taxon>Streptomyces</taxon>
    </lineage>
</organism>
<comment type="caution">
    <text evidence="4">The sequence shown here is derived from an EMBL/GenBank/DDBJ whole genome shotgun (WGS) entry which is preliminary data.</text>
</comment>
<evidence type="ECO:0000256" key="3">
    <source>
        <dbReference type="SAM" id="SignalP"/>
    </source>
</evidence>
<accession>A0ABP6LIU0</accession>
<evidence type="ECO:0000256" key="1">
    <source>
        <dbReference type="SAM" id="MobiDB-lite"/>
    </source>
</evidence>
<keyword evidence="3" id="KW-0732">Signal</keyword>
<dbReference type="Proteomes" id="UP001501532">
    <property type="component" value="Unassembled WGS sequence"/>
</dbReference>
<evidence type="ECO:0000313" key="4">
    <source>
        <dbReference type="EMBL" id="GAA3043538.1"/>
    </source>
</evidence>
<name>A0ABP6LIU0_9ACTN</name>
<keyword evidence="2" id="KW-0812">Transmembrane</keyword>
<evidence type="ECO:0000256" key="2">
    <source>
        <dbReference type="SAM" id="Phobius"/>
    </source>
</evidence>
<feature type="region of interest" description="Disordered" evidence="1">
    <location>
        <begin position="75"/>
        <end position="96"/>
    </location>
</feature>
<feature type="signal peptide" evidence="3">
    <location>
        <begin position="1"/>
        <end position="21"/>
    </location>
</feature>
<proteinExistence type="predicted"/>
<reference evidence="5" key="1">
    <citation type="journal article" date="2019" name="Int. J. Syst. Evol. Microbiol.">
        <title>The Global Catalogue of Microorganisms (GCM) 10K type strain sequencing project: providing services to taxonomists for standard genome sequencing and annotation.</title>
        <authorList>
            <consortium name="The Broad Institute Genomics Platform"/>
            <consortium name="The Broad Institute Genome Sequencing Center for Infectious Disease"/>
            <person name="Wu L."/>
            <person name="Ma J."/>
        </authorList>
    </citation>
    <scope>NUCLEOTIDE SEQUENCE [LARGE SCALE GENOMIC DNA]</scope>
    <source>
        <strain evidence="5">JCM 9091</strain>
    </source>
</reference>
<dbReference type="RefSeq" id="WP_234515882.1">
    <property type="nucleotide sequence ID" value="NZ_BAAAUF010000020.1"/>
</dbReference>
<keyword evidence="2" id="KW-1133">Transmembrane helix</keyword>
<dbReference type="EMBL" id="BAAAUF010000020">
    <property type="protein sequence ID" value="GAA3043538.1"/>
    <property type="molecule type" value="Genomic_DNA"/>
</dbReference>
<feature type="chain" id="PRO_5047357599" evidence="3">
    <location>
        <begin position="22"/>
        <end position="96"/>
    </location>
</feature>